<gene>
    <name evidence="2" type="ORF">BG844_24300</name>
</gene>
<dbReference type="EMBL" id="MEIA01000276">
    <property type="protein sequence ID" value="OJF11781.1"/>
    <property type="molecule type" value="Genomic_DNA"/>
</dbReference>
<evidence type="ECO:0000313" key="2">
    <source>
        <dbReference type="EMBL" id="OJF11781.1"/>
    </source>
</evidence>
<name>A0A1K0FG55_9ACTN</name>
<comment type="caution">
    <text evidence="2">The sequence shown here is derived from an EMBL/GenBank/DDBJ whole genome shotgun (WGS) entry which is preliminary data.</text>
</comment>
<keyword evidence="1" id="KW-0732">Signal</keyword>
<accession>A0A1K0FG55</accession>
<keyword evidence="3" id="KW-1185">Reference proteome</keyword>
<evidence type="ECO:0000256" key="1">
    <source>
        <dbReference type="SAM" id="SignalP"/>
    </source>
</evidence>
<reference evidence="2 3" key="1">
    <citation type="submission" date="2016-09" db="EMBL/GenBank/DDBJ databases">
        <title>Couchioplanes caeruleus draft genome sequence.</title>
        <authorList>
            <person name="Sheehan J."/>
            <person name="Caffrey P."/>
        </authorList>
    </citation>
    <scope>NUCLEOTIDE SEQUENCE [LARGE SCALE GENOMIC DNA]</scope>
    <source>
        <strain evidence="2 3">DSM 43634</strain>
    </source>
</reference>
<dbReference type="RefSeq" id="WP_071807671.1">
    <property type="nucleotide sequence ID" value="NZ_MEIA01000276.1"/>
</dbReference>
<evidence type="ECO:0000313" key="3">
    <source>
        <dbReference type="Proteomes" id="UP000182486"/>
    </source>
</evidence>
<protein>
    <submittedName>
        <fullName evidence="2">Uncharacterized protein</fullName>
    </submittedName>
</protein>
<proteinExistence type="predicted"/>
<sequence length="240" mass="25053">MRLCRLGTLITAAVLAALVAPTPSDAAPAPPRLNTVFDPITIAPQTEDETYTANLSGVLAQPELPARPHRIAYTIDVTEVADLVELQFGGFADDIVVARLTPTSPPAPCGAPCSTPSLWEDQQVVFREFRGERGHGAPLTLVPQAASAGVPQVDVGGDNNWGSAGLVVKGPQRPDLAASAPAVTLEPGGTTTIRIGLTNRGPGTLYAELFRNTQTLTWLTLPRGVTATMADARCCSPRAG</sequence>
<dbReference type="AlphaFoldDB" id="A0A1K0FG55"/>
<feature type="chain" id="PRO_5009663730" evidence="1">
    <location>
        <begin position="27"/>
        <end position="240"/>
    </location>
</feature>
<feature type="signal peptide" evidence="1">
    <location>
        <begin position="1"/>
        <end position="26"/>
    </location>
</feature>
<organism evidence="2 3">
    <name type="scientific">Couchioplanes caeruleus subsp. caeruleus</name>
    <dbReference type="NCBI Taxonomy" id="56427"/>
    <lineage>
        <taxon>Bacteria</taxon>
        <taxon>Bacillati</taxon>
        <taxon>Actinomycetota</taxon>
        <taxon>Actinomycetes</taxon>
        <taxon>Micromonosporales</taxon>
        <taxon>Micromonosporaceae</taxon>
        <taxon>Couchioplanes</taxon>
    </lineage>
</organism>
<dbReference type="Proteomes" id="UP000182486">
    <property type="component" value="Unassembled WGS sequence"/>
</dbReference>